<name>A0ABR3FZZ8_9AGAR</name>
<evidence type="ECO:0000313" key="13">
    <source>
        <dbReference type="Proteomes" id="UP001465976"/>
    </source>
</evidence>
<evidence type="ECO:0000256" key="1">
    <source>
        <dbReference type="ARBA" id="ARBA00001974"/>
    </source>
</evidence>
<keyword evidence="3 8" id="KW-0285">Flavoprotein</keyword>
<protein>
    <recommendedName>
        <fullName evidence="10 11">Glucose-methanol-choline oxidoreductase N-terminal domain-containing protein</fullName>
    </recommendedName>
</protein>
<dbReference type="Proteomes" id="UP001465976">
    <property type="component" value="Unassembled WGS sequence"/>
</dbReference>
<gene>
    <name evidence="12" type="ORF">V5O48_001093</name>
</gene>
<evidence type="ECO:0000256" key="9">
    <source>
        <dbReference type="SAM" id="MobiDB-lite"/>
    </source>
</evidence>
<dbReference type="PROSITE" id="PS00623">
    <property type="entry name" value="GMC_OXRED_1"/>
    <property type="match status" value="1"/>
</dbReference>
<proteinExistence type="inferred from homology"/>
<keyword evidence="7" id="KW-0325">Glycoprotein</keyword>
<evidence type="ECO:0000256" key="7">
    <source>
        <dbReference type="ARBA" id="ARBA00023180"/>
    </source>
</evidence>
<dbReference type="EMBL" id="JBAHYK010000020">
    <property type="protein sequence ID" value="KAL0580899.1"/>
    <property type="molecule type" value="Genomic_DNA"/>
</dbReference>
<dbReference type="Gene3D" id="3.30.560.10">
    <property type="entry name" value="Glucose Oxidase, domain 3"/>
    <property type="match status" value="1"/>
</dbReference>
<sequence>MHSGKTLGGSSSINGAHYTRGLAAQYDAWSTLLDSSEANVGWNWQGMFNYMKKSEGFSGPNDQQSAKGAQSVDSYHGFNGPVQVTYPDDMYGGPQQQYFINTIQNLTGITRCPDLNGGSPNCVSITPFTMDWHRSDHRSSSVEAYLSPVEGIRTTWLTLTRHQVTKINWSNAGSIPLKAAGIEFAPAAGGSTRYNAFARKEVIIAAGAISTPALLQLSGIGDSAVLTPLGITTRTDLKTVGKNLQEQTMTSLGASGNGFDPAGRGPSDCIAFPNIRQVFGNNANNSINKINNNLGNWANSQSGSALSSAALQQIYQVQADLIINKNAPVAELFYDTGFPDALGIDMWQLLPFSRGTVKITSTNPFTKPQVRINYFSVDWDMDVQIAAARLSRRVLTSRPLSSLSTGESIPGSAVPDGADRGSDAQWRSWIQGAYTPVAHPIGTAAMMRRSLGGVVNAQLKVSAHLSSTLYGIAEKAADLIKAAN</sequence>
<evidence type="ECO:0000259" key="11">
    <source>
        <dbReference type="PROSITE" id="PS00624"/>
    </source>
</evidence>
<feature type="domain" description="Glucose-methanol-choline oxidoreductase N-terminal" evidence="11">
    <location>
        <begin position="207"/>
        <end position="221"/>
    </location>
</feature>
<dbReference type="InterPro" id="IPR036188">
    <property type="entry name" value="FAD/NAD-bd_sf"/>
</dbReference>
<accession>A0ABR3FZZ8</accession>
<comment type="cofactor">
    <cofactor evidence="1">
        <name>FAD</name>
        <dbReference type="ChEBI" id="CHEBI:57692"/>
    </cofactor>
</comment>
<dbReference type="SUPFAM" id="SSF54373">
    <property type="entry name" value="FAD-linked reductases, C-terminal domain"/>
    <property type="match status" value="1"/>
</dbReference>
<dbReference type="InterPro" id="IPR027424">
    <property type="entry name" value="Glucose_Oxidase_domain_2"/>
</dbReference>
<comment type="similarity">
    <text evidence="2 8">Belongs to the GMC oxidoreductase family.</text>
</comment>
<evidence type="ECO:0000259" key="10">
    <source>
        <dbReference type="PROSITE" id="PS00623"/>
    </source>
</evidence>
<keyword evidence="6" id="KW-0560">Oxidoreductase</keyword>
<dbReference type="InterPro" id="IPR007867">
    <property type="entry name" value="GMC_OxRtase_C"/>
</dbReference>
<dbReference type="SUPFAM" id="SSF51905">
    <property type="entry name" value="FAD/NAD(P)-binding domain"/>
    <property type="match status" value="1"/>
</dbReference>
<dbReference type="InterPro" id="IPR012132">
    <property type="entry name" value="GMC_OxRdtase"/>
</dbReference>
<evidence type="ECO:0000256" key="2">
    <source>
        <dbReference type="ARBA" id="ARBA00010790"/>
    </source>
</evidence>
<evidence type="ECO:0000256" key="8">
    <source>
        <dbReference type="RuleBase" id="RU003968"/>
    </source>
</evidence>
<evidence type="ECO:0000256" key="6">
    <source>
        <dbReference type="ARBA" id="ARBA00023002"/>
    </source>
</evidence>
<keyword evidence="13" id="KW-1185">Reference proteome</keyword>
<comment type="caution">
    <text evidence="12">The sequence shown here is derived from an EMBL/GenBank/DDBJ whole genome shotgun (WGS) entry which is preliminary data.</text>
</comment>
<dbReference type="InterPro" id="IPR000172">
    <property type="entry name" value="GMC_OxRdtase_N"/>
</dbReference>
<feature type="domain" description="Glucose-methanol-choline oxidoreductase N-terminal" evidence="10">
    <location>
        <begin position="4"/>
        <end position="27"/>
    </location>
</feature>
<evidence type="ECO:0000313" key="12">
    <source>
        <dbReference type="EMBL" id="KAL0580899.1"/>
    </source>
</evidence>
<keyword evidence="5 8" id="KW-0274">FAD</keyword>
<dbReference type="PROSITE" id="PS00624">
    <property type="entry name" value="GMC_OXRED_2"/>
    <property type="match status" value="1"/>
</dbReference>
<evidence type="ECO:0000256" key="3">
    <source>
        <dbReference type="ARBA" id="ARBA00022630"/>
    </source>
</evidence>
<reference evidence="12 13" key="1">
    <citation type="submission" date="2024-02" db="EMBL/GenBank/DDBJ databases">
        <title>A draft genome for the cacao thread blight pathogen Marasmius crinis-equi.</title>
        <authorList>
            <person name="Cohen S.P."/>
            <person name="Baruah I.K."/>
            <person name="Amoako-Attah I."/>
            <person name="Bukari Y."/>
            <person name="Meinhardt L.W."/>
            <person name="Bailey B.A."/>
        </authorList>
    </citation>
    <scope>NUCLEOTIDE SEQUENCE [LARGE SCALE GENOMIC DNA]</scope>
    <source>
        <strain evidence="12 13">GH-76</strain>
    </source>
</reference>
<keyword evidence="4" id="KW-0732">Signal</keyword>
<feature type="region of interest" description="Disordered" evidence="9">
    <location>
        <begin position="401"/>
        <end position="422"/>
    </location>
</feature>
<dbReference type="Pfam" id="PF00732">
    <property type="entry name" value="GMC_oxred_N"/>
    <property type="match status" value="1"/>
</dbReference>
<dbReference type="PIRSF" id="PIRSF000137">
    <property type="entry name" value="Alcohol_oxidase"/>
    <property type="match status" value="1"/>
</dbReference>
<dbReference type="Pfam" id="PF05199">
    <property type="entry name" value="GMC_oxred_C"/>
    <property type="match status" value="1"/>
</dbReference>
<dbReference type="Gene3D" id="3.50.50.60">
    <property type="entry name" value="FAD/NAD(P)-binding domain"/>
    <property type="match status" value="1"/>
</dbReference>
<dbReference type="PANTHER" id="PTHR11552">
    <property type="entry name" value="GLUCOSE-METHANOL-CHOLINE GMC OXIDOREDUCTASE"/>
    <property type="match status" value="1"/>
</dbReference>
<dbReference type="PANTHER" id="PTHR11552:SF201">
    <property type="entry name" value="GLUCOSE-METHANOL-CHOLINE OXIDOREDUCTASE N-TERMINAL DOMAIN-CONTAINING PROTEIN"/>
    <property type="match status" value="1"/>
</dbReference>
<evidence type="ECO:0000256" key="4">
    <source>
        <dbReference type="ARBA" id="ARBA00022729"/>
    </source>
</evidence>
<organism evidence="12 13">
    <name type="scientific">Marasmius crinis-equi</name>
    <dbReference type="NCBI Taxonomy" id="585013"/>
    <lineage>
        <taxon>Eukaryota</taxon>
        <taxon>Fungi</taxon>
        <taxon>Dikarya</taxon>
        <taxon>Basidiomycota</taxon>
        <taxon>Agaricomycotina</taxon>
        <taxon>Agaricomycetes</taxon>
        <taxon>Agaricomycetidae</taxon>
        <taxon>Agaricales</taxon>
        <taxon>Marasmiineae</taxon>
        <taxon>Marasmiaceae</taxon>
        <taxon>Marasmius</taxon>
    </lineage>
</organism>
<evidence type="ECO:0000256" key="5">
    <source>
        <dbReference type="ARBA" id="ARBA00022827"/>
    </source>
</evidence>
<dbReference type="Gene3D" id="4.10.450.10">
    <property type="entry name" value="Glucose Oxidase, domain 2"/>
    <property type="match status" value="1"/>
</dbReference>